<gene>
    <name evidence="7" type="primary">BnaCnng19180D</name>
    <name evidence="6" type="ORF">DARMORV10_C09P01930.1</name>
    <name evidence="7" type="ORF">GSBRNA2T00096608001</name>
</gene>
<feature type="transmembrane region" description="Helical" evidence="3">
    <location>
        <begin position="417"/>
        <end position="439"/>
    </location>
</feature>
<evidence type="ECO:0000313" key="6">
    <source>
        <dbReference type="EMBL" id="CAF1715313.1"/>
    </source>
</evidence>
<dbReference type="InterPro" id="IPR050258">
    <property type="entry name" value="Leguminous_Lectin"/>
</dbReference>
<dbReference type="EMBL" id="LK032905">
    <property type="protein sequence ID" value="CDY50386.1"/>
    <property type="molecule type" value="Genomic_DNA"/>
</dbReference>
<dbReference type="EMBL" id="HG994373">
    <property type="protein sequence ID" value="CAF1715313.1"/>
    <property type="molecule type" value="Genomic_DNA"/>
</dbReference>
<keyword evidence="2" id="KW-0430">Lectin</keyword>
<proteinExistence type="inferred from homology"/>
<keyword evidence="3" id="KW-0812">Transmembrane</keyword>
<dbReference type="Proteomes" id="UP001295469">
    <property type="component" value="Chromosome C09"/>
</dbReference>
<comment type="similarity">
    <text evidence="1">Belongs to the leguminous lectin family.</text>
</comment>
<dbReference type="Gene3D" id="2.60.120.200">
    <property type="match status" value="2"/>
</dbReference>
<dbReference type="GO" id="GO:0042742">
    <property type="term" value="P:defense response to bacterium"/>
    <property type="evidence" value="ECO:0000318"/>
    <property type="project" value="GO_Central"/>
</dbReference>
<dbReference type="GO" id="GO:0002229">
    <property type="term" value="P:defense response to oomycetes"/>
    <property type="evidence" value="ECO:0000318"/>
    <property type="project" value="GO_Central"/>
</dbReference>
<dbReference type="InterPro" id="IPR001220">
    <property type="entry name" value="Legume_lectin_dom"/>
</dbReference>
<name>A0A078IK63_BRANA</name>
<keyword evidence="3" id="KW-1133">Transmembrane helix</keyword>
<evidence type="ECO:0000256" key="3">
    <source>
        <dbReference type="SAM" id="Phobius"/>
    </source>
</evidence>
<organism evidence="7 8">
    <name type="scientific">Brassica napus</name>
    <name type="common">Rape</name>
    <dbReference type="NCBI Taxonomy" id="3708"/>
    <lineage>
        <taxon>Eukaryota</taxon>
        <taxon>Viridiplantae</taxon>
        <taxon>Streptophyta</taxon>
        <taxon>Embryophyta</taxon>
        <taxon>Tracheophyta</taxon>
        <taxon>Spermatophyta</taxon>
        <taxon>Magnoliopsida</taxon>
        <taxon>eudicotyledons</taxon>
        <taxon>Gunneridae</taxon>
        <taxon>Pentapetalae</taxon>
        <taxon>rosids</taxon>
        <taxon>malvids</taxon>
        <taxon>Brassicales</taxon>
        <taxon>Brassicaceae</taxon>
        <taxon>Brassiceae</taxon>
        <taxon>Brassica</taxon>
    </lineage>
</organism>
<sequence length="515" mass="57414">MFVKLVTVVFFIFVSLLSQVLKSSSQSVDNFTYNGFHSPLTANITLQGIANVTPSGLLKLTNSSTTHETGHAFYNQPIRGHGIAFVVAPNFVHPVANSSSEHLGLFHSNMARNETVDIFAVELNTVQSADHKDMNDNTIGIDINGLYSVKSSPAGYWNETGQFKDLTLNSDVRMQVWVDYDGSTHRINVTMAPFNHYKPTKPLVSTVRDLSSILLQDMFVGFSSSTGSVWSEHFVLGWSFQMKGKAPPLDLQRLPKLPQRQNRIRSLVRRPYVCMVKSINKKHNIQYYLVFQSCLTRGIRSHLFLRPRVLFSIHNLVKLPCRIATESGGGGGAHVFASDTLLAYGLLSPVVYRPIFGCVDWSLFSSCFDLPITPSCKVSHVHLSSFFSTYFATVEWIRQLFVWVTLELRFMTLVGDIPMVLVLFGPTLATSNSVFIALARSSAVCSSLTGSIPGVGVMFVYLFSWWQFSFLILPPIWSELEEQASLVLQGSSSHRMLLCIWCSGCGLTGYTRCNL</sequence>
<dbReference type="Gramene" id="CDY50386">
    <property type="protein sequence ID" value="CDY50386"/>
    <property type="gene ID" value="GSBRNA2T00096608001"/>
</dbReference>
<protein>
    <submittedName>
        <fullName evidence="6">(rape) hypothetical protein</fullName>
    </submittedName>
    <submittedName>
        <fullName evidence="7">BnaCnng19180D protein</fullName>
    </submittedName>
</protein>
<evidence type="ECO:0000259" key="5">
    <source>
        <dbReference type="Pfam" id="PF00139"/>
    </source>
</evidence>
<feature type="transmembrane region" description="Helical" evidence="3">
    <location>
        <begin position="451"/>
        <end position="473"/>
    </location>
</feature>
<dbReference type="SUPFAM" id="SSF49899">
    <property type="entry name" value="Concanavalin A-like lectins/glucanases"/>
    <property type="match status" value="1"/>
</dbReference>
<feature type="domain" description="Legume lectin" evidence="5">
    <location>
        <begin position="80"/>
        <end position="255"/>
    </location>
</feature>
<dbReference type="AlphaFoldDB" id="A0A078IK63"/>
<keyword evidence="4" id="KW-0732">Signal</keyword>
<reference evidence="6" key="3">
    <citation type="submission" date="2021-01" db="EMBL/GenBank/DDBJ databases">
        <authorList>
            <consortium name="Genoscope - CEA"/>
            <person name="William W."/>
        </authorList>
    </citation>
    <scope>NUCLEOTIDE SEQUENCE</scope>
</reference>
<dbReference type="PANTHER" id="PTHR32401">
    <property type="entry name" value="CONCANAVALIN A-LIKE LECTIN FAMILY PROTEIN"/>
    <property type="match status" value="1"/>
</dbReference>
<dbReference type="PANTHER" id="PTHR32401:SF50">
    <property type="entry name" value="OS07G0133000 PROTEIN"/>
    <property type="match status" value="1"/>
</dbReference>
<dbReference type="CDD" id="cd06899">
    <property type="entry name" value="lectin_legume_LecRK_Arcelin_ConA"/>
    <property type="match status" value="1"/>
</dbReference>
<dbReference type="GO" id="GO:0030246">
    <property type="term" value="F:carbohydrate binding"/>
    <property type="evidence" value="ECO:0007669"/>
    <property type="project" value="UniProtKB-KW"/>
</dbReference>
<feature type="chain" id="PRO_5040665834" evidence="4">
    <location>
        <begin position="26"/>
        <end position="515"/>
    </location>
</feature>
<evidence type="ECO:0000313" key="7">
    <source>
        <dbReference type="EMBL" id="CDY50386.1"/>
    </source>
</evidence>
<dbReference type="Proteomes" id="UP000028999">
    <property type="component" value="Unassembled WGS sequence"/>
</dbReference>
<feature type="signal peptide" evidence="4">
    <location>
        <begin position="1"/>
        <end position="25"/>
    </location>
</feature>
<evidence type="ECO:0000256" key="4">
    <source>
        <dbReference type="SAM" id="SignalP"/>
    </source>
</evidence>
<dbReference type="PaxDb" id="3708-A0A078IK63"/>
<dbReference type="Pfam" id="PF00139">
    <property type="entry name" value="Lectin_legB"/>
    <property type="match status" value="2"/>
</dbReference>
<keyword evidence="3" id="KW-0472">Membrane</keyword>
<reference evidence="7 8" key="1">
    <citation type="journal article" date="2014" name="Science">
        <title>Plant genetics. Early allopolyploid evolution in the post-Neolithic Brassica napus oilseed genome.</title>
        <authorList>
            <person name="Chalhoub B."/>
            <person name="Denoeud F."/>
            <person name="Liu S."/>
            <person name="Parkin I.A."/>
            <person name="Tang H."/>
            <person name="Wang X."/>
            <person name="Chiquet J."/>
            <person name="Belcram H."/>
            <person name="Tong C."/>
            <person name="Samans B."/>
            <person name="Correa M."/>
            <person name="Da Silva C."/>
            <person name="Just J."/>
            <person name="Falentin C."/>
            <person name="Koh C.S."/>
            <person name="Le Clainche I."/>
            <person name="Bernard M."/>
            <person name="Bento P."/>
            <person name="Noel B."/>
            <person name="Labadie K."/>
            <person name="Alberti A."/>
            <person name="Charles M."/>
            <person name="Arnaud D."/>
            <person name="Guo H."/>
            <person name="Daviaud C."/>
            <person name="Alamery S."/>
            <person name="Jabbari K."/>
            <person name="Zhao M."/>
            <person name="Edger P.P."/>
            <person name="Chelaifa H."/>
            <person name="Tack D."/>
            <person name="Lassalle G."/>
            <person name="Mestiri I."/>
            <person name="Schnel N."/>
            <person name="Le Paslier M.C."/>
            <person name="Fan G."/>
            <person name="Renault V."/>
            <person name="Bayer P.E."/>
            <person name="Golicz A.A."/>
            <person name="Manoli S."/>
            <person name="Lee T.H."/>
            <person name="Thi V.H."/>
            <person name="Chalabi S."/>
            <person name="Hu Q."/>
            <person name="Fan C."/>
            <person name="Tollenaere R."/>
            <person name="Lu Y."/>
            <person name="Battail C."/>
            <person name="Shen J."/>
            <person name="Sidebottom C.H."/>
            <person name="Wang X."/>
            <person name="Canaguier A."/>
            <person name="Chauveau A."/>
            <person name="Berard A."/>
            <person name="Deniot G."/>
            <person name="Guan M."/>
            <person name="Liu Z."/>
            <person name="Sun F."/>
            <person name="Lim Y.P."/>
            <person name="Lyons E."/>
            <person name="Town C.D."/>
            <person name="Bancroft I."/>
            <person name="Wang X."/>
            <person name="Meng J."/>
            <person name="Ma J."/>
            <person name="Pires J.C."/>
            <person name="King G.J."/>
            <person name="Brunel D."/>
            <person name="Delourme R."/>
            <person name="Renard M."/>
            <person name="Aury J.M."/>
            <person name="Adams K.L."/>
            <person name="Batley J."/>
            <person name="Snowdon R.J."/>
            <person name="Tost J."/>
            <person name="Edwards D."/>
            <person name="Zhou Y."/>
            <person name="Hua W."/>
            <person name="Sharpe A.G."/>
            <person name="Paterson A.H."/>
            <person name="Guan C."/>
            <person name="Wincker P."/>
        </authorList>
    </citation>
    <scope>NUCLEOTIDE SEQUENCE [LARGE SCALE GENOMIC DNA]</scope>
    <source>
        <strain evidence="8">cv. Darmor-bzh</strain>
    </source>
</reference>
<dbReference type="STRING" id="3708.A0A078IK63"/>
<accession>A0A078IK63</accession>
<dbReference type="InterPro" id="IPR013320">
    <property type="entry name" value="ConA-like_dom_sf"/>
</dbReference>
<evidence type="ECO:0000256" key="2">
    <source>
        <dbReference type="ARBA" id="ARBA00022734"/>
    </source>
</evidence>
<dbReference type="GO" id="GO:0005886">
    <property type="term" value="C:plasma membrane"/>
    <property type="evidence" value="ECO:0000318"/>
    <property type="project" value="GO_Central"/>
</dbReference>
<evidence type="ECO:0000256" key="1">
    <source>
        <dbReference type="ARBA" id="ARBA00007606"/>
    </source>
</evidence>
<reference evidence="7" key="2">
    <citation type="submission" date="2014-06" db="EMBL/GenBank/DDBJ databases">
        <authorList>
            <person name="Genoscope - CEA"/>
        </authorList>
    </citation>
    <scope>NUCLEOTIDE SEQUENCE</scope>
</reference>
<feature type="domain" description="Legume lectin" evidence="5">
    <location>
        <begin position="30"/>
        <end position="79"/>
    </location>
</feature>
<dbReference type="GO" id="GO:0004675">
    <property type="term" value="F:transmembrane receptor protein serine/threonine kinase activity"/>
    <property type="evidence" value="ECO:0000318"/>
    <property type="project" value="GO_Central"/>
</dbReference>
<keyword evidence="8" id="KW-1185">Reference proteome</keyword>
<evidence type="ECO:0000313" key="8">
    <source>
        <dbReference type="Proteomes" id="UP000028999"/>
    </source>
</evidence>